<keyword evidence="2" id="KW-0067">ATP-binding</keyword>
<keyword evidence="1" id="KW-0547">Nucleotide-binding</keyword>
<gene>
    <name evidence="7" type="ORF">SAMN04488052_11316</name>
</gene>
<dbReference type="SUPFAM" id="SSF52172">
    <property type="entry name" value="CheY-like"/>
    <property type="match status" value="1"/>
</dbReference>
<dbReference type="PANTHER" id="PTHR32071:SF120">
    <property type="entry name" value="TRANSCRIPTIONAL REGULATOR-RELATED"/>
    <property type="match status" value="1"/>
</dbReference>
<dbReference type="Pfam" id="PF20161">
    <property type="entry name" value="VpsR"/>
    <property type="match status" value="1"/>
</dbReference>
<name>A0A1H8VJR3_9GAMM</name>
<dbReference type="AlphaFoldDB" id="A0A1H8VJR3"/>
<dbReference type="InterPro" id="IPR027417">
    <property type="entry name" value="P-loop_NTPase"/>
</dbReference>
<dbReference type="Pfam" id="PF00158">
    <property type="entry name" value="Sigma54_activat"/>
    <property type="match status" value="1"/>
</dbReference>
<dbReference type="PROSITE" id="PS00688">
    <property type="entry name" value="SIGMA54_INTERACT_3"/>
    <property type="match status" value="1"/>
</dbReference>
<dbReference type="SMART" id="SM00382">
    <property type="entry name" value="AAA"/>
    <property type="match status" value="1"/>
</dbReference>
<evidence type="ECO:0000259" key="6">
    <source>
        <dbReference type="PROSITE" id="PS50045"/>
    </source>
</evidence>
<keyword evidence="4 7" id="KW-0238">DNA-binding</keyword>
<dbReference type="InterPro" id="IPR025944">
    <property type="entry name" value="Sigma_54_int_dom_CS"/>
</dbReference>
<evidence type="ECO:0000256" key="4">
    <source>
        <dbReference type="ARBA" id="ARBA00023125"/>
    </source>
</evidence>
<evidence type="ECO:0000313" key="8">
    <source>
        <dbReference type="Proteomes" id="UP000199657"/>
    </source>
</evidence>
<dbReference type="InterPro" id="IPR045343">
    <property type="entry name" value="VpsR"/>
</dbReference>
<dbReference type="GO" id="GO:0043565">
    <property type="term" value="F:sequence-specific DNA binding"/>
    <property type="evidence" value="ECO:0007669"/>
    <property type="project" value="InterPro"/>
</dbReference>
<dbReference type="PRINTS" id="PR01590">
    <property type="entry name" value="HTHFIS"/>
</dbReference>
<evidence type="ECO:0000256" key="2">
    <source>
        <dbReference type="ARBA" id="ARBA00022840"/>
    </source>
</evidence>
<evidence type="ECO:0000313" key="7">
    <source>
        <dbReference type="EMBL" id="SEP15666.1"/>
    </source>
</evidence>
<keyword evidence="3" id="KW-0805">Transcription regulation</keyword>
<dbReference type="PROSITE" id="PS50045">
    <property type="entry name" value="SIGMA54_INTERACT_4"/>
    <property type="match status" value="1"/>
</dbReference>
<dbReference type="Gene3D" id="1.10.8.60">
    <property type="match status" value="1"/>
</dbReference>
<protein>
    <submittedName>
        <fullName evidence="7">DNA-binding transcriptional response regulator, NtrC family, contains REC, AAA-type ATPase, and a Fis-type DNA-binding domains</fullName>
    </submittedName>
</protein>
<keyword evidence="5" id="KW-0804">Transcription</keyword>
<dbReference type="GO" id="GO:0005524">
    <property type="term" value="F:ATP binding"/>
    <property type="evidence" value="ECO:0007669"/>
    <property type="project" value="UniProtKB-KW"/>
</dbReference>
<organism evidence="7 8">
    <name type="scientific">Aquisalimonas asiatica</name>
    <dbReference type="NCBI Taxonomy" id="406100"/>
    <lineage>
        <taxon>Bacteria</taxon>
        <taxon>Pseudomonadati</taxon>
        <taxon>Pseudomonadota</taxon>
        <taxon>Gammaproteobacteria</taxon>
        <taxon>Chromatiales</taxon>
        <taxon>Ectothiorhodospiraceae</taxon>
        <taxon>Aquisalimonas</taxon>
    </lineage>
</organism>
<reference evidence="7 8" key="1">
    <citation type="submission" date="2016-10" db="EMBL/GenBank/DDBJ databases">
        <authorList>
            <person name="de Groot N.N."/>
        </authorList>
    </citation>
    <scope>NUCLEOTIDE SEQUENCE [LARGE SCALE GENOMIC DNA]</scope>
    <source>
        <strain evidence="7 8">CGMCC 1.6291</strain>
    </source>
</reference>
<dbReference type="Pfam" id="PF02954">
    <property type="entry name" value="HTH_8"/>
    <property type="match status" value="1"/>
</dbReference>
<dbReference type="CDD" id="cd00009">
    <property type="entry name" value="AAA"/>
    <property type="match status" value="1"/>
</dbReference>
<dbReference type="InterPro" id="IPR002197">
    <property type="entry name" value="HTH_Fis"/>
</dbReference>
<dbReference type="Gene3D" id="1.10.10.60">
    <property type="entry name" value="Homeodomain-like"/>
    <property type="match status" value="1"/>
</dbReference>
<dbReference type="Gene3D" id="3.40.50.300">
    <property type="entry name" value="P-loop containing nucleotide triphosphate hydrolases"/>
    <property type="match status" value="1"/>
</dbReference>
<evidence type="ECO:0000256" key="3">
    <source>
        <dbReference type="ARBA" id="ARBA00023015"/>
    </source>
</evidence>
<dbReference type="InterPro" id="IPR009057">
    <property type="entry name" value="Homeodomain-like_sf"/>
</dbReference>
<dbReference type="GO" id="GO:0006355">
    <property type="term" value="P:regulation of DNA-templated transcription"/>
    <property type="evidence" value="ECO:0007669"/>
    <property type="project" value="InterPro"/>
</dbReference>
<dbReference type="STRING" id="406100.SAMN04488052_11316"/>
<dbReference type="PROSITE" id="PS00676">
    <property type="entry name" value="SIGMA54_INTERACT_2"/>
    <property type="match status" value="1"/>
</dbReference>
<dbReference type="InterPro" id="IPR025943">
    <property type="entry name" value="Sigma_54_int_dom_ATP-bd_2"/>
</dbReference>
<proteinExistence type="predicted"/>
<dbReference type="SUPFAM" id="SSF52540">
    <property type="entry name" value="P-loop containing nucleoside triphosphate hydrolases"/>
    <property type="match status" value="1"/>
</dbReference>
<dbReference type="Pfam" id="PF25601">
    <property type="entry name" value="AAA_lid_14"/>
    <property type="match status" value="1"/>
</dbReference>
<dbReference type="SUPFAM" id="SSF46689">
    <property type="entry name" value="Homeodomain-like"/>
    <property type="match status" value="1"/>
</dbReference>
<feature type="domain" description="Sigma-54 factor interaction" evidence="6">
    <location>
        <begin position="121"/>
        <end position="350"/>
    </location>
</feature>
<dbReference type="Proteomes" id="UP000199657">
    <property type="component" value="Unassembled WGS sequence"/>
</dbReference>
<keyword evidence="8" id="KW-1185">Reference proteome</keyword>
<dbReference type="InterPro" id="IPR011006">
    <property type="entry name" value="CheY-like_superfamily"/>
</dbReference>
<sequence>MQLPEAIQASGWTCFPADTPEEAEALHQRERFRVGVISLGPQGLTRDWHDLLLSMRHVRWIASLPRECLSVGAVVDAICDHCYDFHVLPLDPQRLVYCLGHAWGIAGLGAESPGDGCAGPMVGSSPAMKRLFRLIPRYARSRAPVLIQGESGTGKELAAQAIHDASGQADGPFVAVNCGALPASLIHSELFGHERGAFTGASSRRIGRLEAADGGTLFLDEIGDLPMDLQVNLLRFLQEGTFERLGATRQVRPRVRVIAATYVDLEDSIARNSFREDLYYRLNVLRLELPPLRDRADDVLSLAQHFLQEFAGEGRGRAKGFSRHAIEAMQVHNWPGNVRELMNRVRRAAVLSDHALITPRDLGLERRRQIHRTVDCLAVVRQEAERVAIRNALARYTHNYSLAAQALGVSRATLYRMIRRHGLEVR</sequence>
<dbReference type="EMBL" id="FOEG01000013">
    <property type="protein sequence ID" value="SEP15666.1"/>
    <property type="molecule type" value="Genomic_DNA"/>
</dbReference>
<evidence type="ECO:0000256" key="1">
    <source>
        <dbReference type="ARBA" id="ARBA00022741"/>
    </source>
</evidence>
<dbReference type="PANTHER" id="PTHR32071">
    <property type="entry name" value="TRANSCRIPTIONAL REGULATORY PROTEIN"/>
    <property type="match status" value="1"/>
</dbReference>
<dbReference type="FunFam" id="3.40.50.300:FF:000006">
    <property type="entry name" value="DNA-binding transcriptional regulator NtrC"/>
    <property type="match status" value="1"/>
</dbReference>
<dbReference type="InterPro" id="IPR002078">
    <property type="entry name" value="Sigma_54_int"/>
</dbReference>
<dbReference type="InterPro" id="IPR058031">
    <property type="entry name" value="AAA_lid_NorR"/>
</dbReference>
<accession>A0A1H8VJR3</accession>
<evidence type="ECO:0000256" key="5">
    <source>
        <dbReference type="ARBA" id="ARBA00023163"/>
    </source>
</evidence>
<dbReference type="InterPro" id="IPR003593">
    <property type="entry name" value="AAA+_ATPase"/>
</dbReference>